<sequence>LGDDSQGEACPTLSGFKAEQDMANIIKTSTLPHDSPPRVTSLVIDEGSMQQKLNELMDLCTRLQRQQTEMASKITTQDLEIASLKARIKLLKDKDGGGDEPSREDATIKGRSLETGEEATVEKSTERGSNDTEELVNVLTSLDAANILTSGGVQVVSVSPAAEVPTVSVPTGSGMVPTASLIFTTA</sequence>
<comment type="caution">
    <text evidence="2">The sequence shown here is derived from an EMBL/GenBank/DDBJ whole genome shotgun (WGS) entry which is preliminary data.</text>
</comment>
<reference evidence="2" key="1">
    <citation type="journal article" date="2019" name="Sci. Rep.">
        <title>Draft genome of Tanacetum cinerariifolium, the natural source of mosquito coil.</title>
        <authorList>
            <person name="Yamashiro T."/>
            <person name="Shiraishi A."/>
            <person name="Satake H."/>
            <person name="Nakayama K."/>
        </authorList>
    </citation>
    <scope>NUCLEOTIDE SEQUENCE</scope>
</reference>
<gene>
    <name evidence="2" type="ORF">Tci_897203</name>
</gene>
<organism evidence="2">
    <name type="scientific">Tanacetum cinerariifolium</name>
    <name type="common">Dalmatian daisy</name>
    <name type="synonym">Chrysanthemum cinerariifolium</name>
    <dbReference type="NCBI Taxonomy" id="118510"/>
    <lineage>
        <taxon>Eukaryota</taxon>
        <taxon>Viridiplantae</taxon>
        <taxon>Streptophyta</taxon>
        <taxon>Embryophyta</taxon>
        <taxon>Tracheophyta</taxon>
        <taxon>Spermatophyta</taxon>
        <taxon>Magnoliopsida</taxon>
        <taxon>eudicotyledons</taxon>
        <taxon>Gunneridae</taxon>
        <taxon>Pentapetalae</taxon>
        <taxon>asterids</taxon>
        <taxon>campanulids</taxon>
        <taxon>Asterales</taxon>
        <taxon>Asteraceae</taxon>
        <taxon>Asteroideae</taxon>
        <taxon>Anthemideae</taxon>
        <taxon>Anthemidinae</taxon>
        <taxon>Tanacetum</taxon>
    </lineage>
</organism>
<name>A0A699UZ05_TANCI</name>
<feature type="region of interest" description="Disordered" evidence="1">
    <location>
        <begin position="92"/>
        <end position="130"/>
    </location>
</feature>
<evidence type="ECO:0000313" key="2">
    <source>
        <dbReference type="EMBL" id="GFD25234.1"/>
    </source>
</evidence>
<feature type="non-terminal residue" evidence="2">
    <location>
        <position position="1"/>
    </location>
</feature>
<proteinExistence type="predicted"/>
<feature type="non-terminal residue" evidence="2">
    <location>
        <position position="186"/>
    </location>
</feature>
<dbReference type="AlphaFoldDB" id="A0A699UZ05"/>
<evidence type="ECO:0000256" key="1">
    <source>
        <dbReference type="SAM" id="MobiDB-lite"/>
    </source>
</evidence>
<accession>A0A699UZ05</accession>
<dbReference type="EMBL" id="BKCJ011359035">
    <property type="protein sequence ID" value="GFD25234.1"/>
    <property type="molecule type" value="Genomic_DNA"/>
</dbReference>
<protein>
    <submittedName>
        <fullName evidence="2">Uncharacterized protein</fullName>
    </submittedName>
</protein>